<name>A0A550C316_9AGAR</name>
<feature type="region of interest" description="Disordered" evidence="1">
    <location>
        <begin position="44"/>
        <end position="73"/>
    </location>
</feature>
<feature type="compositionally biased region" description="Basic residues" evidence="1">
    <location>
        <begin position="123"/>
        <end position="132"/>
    </location>
</feature>
<proteinExistence type="predicted"/>
<reference evidence="2 3" key="1">
    <citation type="journal article" date="2019" name="New Phytol.">
        <title>Comparative genomics reveals unique wood-decay strategies and fruiting body development in the Schizophyllaceae.</title>
        <authorList>
            <person name="Almasi E."/>
            <person name="Sahu N."/>
            <person name="Krizsan K."/>
            <person name="Balint B."/>
            <person name="Kovacs G.M."/>
            <person name="Kiss B."/>
            <person name="Cseklye J."/>
            <person name="Drula E."/>
            <person name="Henrissat B."/>
            <person name="Nagy I."/>
            <person name="Chovatia M."/>
            <person name="Adam C."/>
            <person name="LaButti K."/>
            <person name="Lipzen A."/>
            <person name="Riley R."/>
            <person name="Grigoriev I.V."/>
            <person name="Nagy L.G."/>
        </authorList>
    </citation>
    <scope>NUCLEOTIDE SEQUENCE [LARGE SCALE GENOMIC DNA]</scope>
    <source>
        <strain evidence="2 3">NL-1724</strain>
    </source>
</reference>
<evidence type="ECO:0000313" key="2">
    <source>
        <dbReference type="EMBL" id="TRM59106.1"/>
    </source>
</evidence>
<evidence type="ECO:0000256" key="1">
    <source>
        <dbReference type="SAM" id="MobiDB-lite"/>
    </source>
</evidence>
<feature type="compositionally biased region" description="Basic residues" evidence="1">
    <location>
        <begin position="48"/>
        <end position="62"/>
    </location>
</feature>
<gene>
    <name evidence="2" type="ORF">BD626DRAFT_175771</name>
</gene>
<dbReference type="EMBL" id="VDMD01000031">
    <property type="protein sequence ID" value="TRM59106.1"/>
    <property type="molecule type" value="Genomic_DNA"/>
</dbReference>
<sequence length="260" mass="28383">MPEVCTSTRLRHRFAMQTHKLFVLASSSQGFGECSHLTSFALLPSTSRRTRPRRRQRVRPRNHSGGPQSGKMQLAMRDSLDDPSKLLQDAHIVQLNAHNVQQDEDDVVRESADPSRPLSSWNRRSRTRHLRRFSPPPSSSPPSESSSPPSSTTSTPSSPPPLSSSSLAGGLDIDNAGSGEEAVIAGSDRTLPLTTTMHDALVALVDEPDVPGGVDDAPFVDLRNATLVGAGRAHAFPRRAAREGSFRHLPRRAQRRLNDI</sequence>
<dbReference type="AlphaFoldDB" id="A0A550C316"/>
<evidence type="ECO:0000313" key="3">
    <source>
        <dbReference type="Proteomes" id="UP000320762"/>
    </source>
</evidence>
<dbReference type="Proteomes" id="UP000320762">
    <property type="component" value="Unassembled WGS sequence"/>
</dbReference>
<comment type="caution">
    <text evidence="2">The sequence shown here is derived from an EMBL/GenBank/DDBJ whole genome shotgun (WGS) entry which is preliminary data.</text>
</comment>
<protein>
    <submittedName>
        <fullName evidence="2">Uncharacterized protein</fullName>
    </submittedName>
</protein>
<feature type="compositionally biased region" description="Low complexity" evidence="1">
    <location>
        <begin position="141"/>
        <end position="156"/>
    </location>
</feature>
<keyword evidence="3" id="KW-1185">Reference proteome</keyword>
<accession>A0A550C316</accession>
<feature type="region of interest" description="Disordered" evidence="1">
    <location>
        <begin position="97"/>
        <end position="175"/>
    </location>
</feature>
<organism evidence="2 3">
    <name type="scientific">Schizophyllum amplum</name>
    <dbReference type="NCBI Taxonomy" id="97359"/>
    <lineage>
        <taxon>Eukaryota</taxon>
        <taxon>Fungi</taxon>
        <taxon>Dikarya</taxon>
        <taxon>Basidiomycota</taxon>
        <taxon>Agaricomycotina</taxon>
        <taxon>Agaricomycetes</taxon>
        <taxon>Agaricomycetidae</taxon>
        <taxon>Agaricales</taxon>
        <taxon>Schizophyllaceae</taxon>
        <taxon>Schizophyllum</taxon>
    </lineage>
</organism>